<keyword evidence="2" id="KW-1185">Reference proteome</keyword>
<evidence type="ECO:0000313" key="1">
    <source>
        <dbReference type="EMBL" id="MCM3734689.1"/>
    </source>
</evidence>
<gene>
    <name evidence="1" type="ORF">M3215_02335</name>
</gene>
<organism evidence="1 2">
    <name type="scientific">Bacillus cytotoxicus</name>
    <dbReference type="NCBI Taxonomy" id="580165"/>
    <lineage>
        <taxon>Bacteria</taxon>
        <taxon>Bacillati</taxon>
        <taxon>Bacillota</taxon>
        <taxon>Bacilli</taxon>
        <taxon>Bacillales</taxon>
        <taxon>Bacillaceae</taxon>
        <taxon>Bacillus</taxon>
        <taxon>Bacillus cereus group</taxon>
    </lineage>
</organism>
<protein>
    <submittedName>
        <fullName evidence="1">Uncharacterized protein</fullName>
    </submittedName>
</protein>
<proteinExistence type="predicted"/>
<accession>A0ACC6A248</accession>
<dbReference type="Proteomes" id="UP001202289">
    <property type="component" value="Unassembled WGS sequence"/>
</dbReference>
<dbReference type="EMBL" id="JAMBOP010000002">
    <property type="protein sequence ID" value="MCM3734689.1"/>
    <property type="molecule type" value="Genomic_DNA"/>
</dbReference>
<evidence type="ECO:0000313" key="2">
    <source>
        <dbReference type="Proteomes" id="UP001202289"/>
    </source>
</evidence>
<sequence>MTLQSVMIGALSFLASMLIFYTVGHVLLLDWLPDNIFISSIILSALIIAYFITRKSMSEPSTKTK</sequence>
<comment type="caution">
    <text evidence="1">The sequence shown here is derived from an EMBL/GenBank/DDBJ whole genome shotgun (WGS) entry which is preliminary data.</text>
</comment>
<reference evidence="1" key="1">
    <citation type="submission" date="2022-05" db="EMBL/GenBank/DDBJ databases">
        <title>Comparative Genomics of Spacecraft Associated Microbes.</title>
        <authorList>
            <person name="Tran M.T."/>
            <person name="Wright A."/>
            <person name="Seuylemezian A."/>
            <person name="Eisen J."/>
            <person name="Coil D."/>
        </authorList>
    </citation>
    <scope>NUCLEOTIDE SEQUENCE</scope>
    <source>
        <strain evidence="1">FAIRING 10M-2.2</strain>
    </source>
</reference>
<name>A0ACC6A248_9BACI</name>